<organism evidence="11 12">
    <name type="scientific">Salipiger mucosus DSM 16094</name>
    <dbReference type="NCBI Taxonomy" id="1123237"/>
    <lineage>
        <taxon>Bacteria</taxon>
        <taxon>Pseudomonadati</taxon>
        <taxon>Pseudomonadota</taxon>
        <taxon>Alphaproteobacteria</taxon>
        <taxon>Rhodobacterales</taxon>
        <taxon>Roseobacteraceae</taxon>
        <taxon>Salipiger</taxon>
    </lineage>
</organism>
<dbReference type="AlphaFoldDB" id="S9QRD1"/>
<dbReference type="RefSeq" id="WP_020043442.1">
    <property type="nucleotide sequence ID" value="NZ_KE557276.1"/>
</dbReference>
<dbReference type="InterPro" id="IPR035906">
    <property type="entry name" value="MetI-like_sf"/>
</dbReference>
<dbReference type="GO" id="GO:0022857">
    <property type="term" value="F:transmembrane transporter activity"/>
    <property type="evidence" value="ECO:0007669"/>
    <property type="project" value="InterPro"/>
</dbReference>
<dbReference type="GO" id="GO:0043190">
    <property type="term" value="C:ATP-binding cassette (ABC) transporter complex"/>
    <property type="evidence" value="ECO:0007669"/>
    <property type="project" value="InterPro"/>
</dbReference>
<keyword evidence="7 9" id="KW-1133">Transmembrane helix</keyword>
<gene>
    <name evidence="11" type="ORF">Salmuc_02547</name>
</gene>
<protein>
    <submittedName>
        <fullName evidence="11">Polar amino acid ABC transporter, inner membrane subunit</fullName>
    </submittedName>
</protein>
<evidence type="ECO:0000259" key="10">
    <source>
        <dbReference type="PROSITE" id="PS50928"/>
    </source>
</evidence>
<dbReference type="STRING" id="1123237.Salmuc_02547"/>
<proteinExistence type="inferred from homology"/>
<evidence type="ECO:0000256" key="7">
    <source>
        <dbReference type="ARBA" id="ARBA00022989"/>
    </source>
</evidence>
<dbReference type="OrthoDB" id="9808674at2"/>
<dbReference type="HOGENOM" id="CLU_019602_1_4_5"/>
<dbReference type="Gene3D" id="1.10.3720.10">
    <property type="entry name" value="MetI-like"/>
    <property type="match status" value="1"/>
</dbReference>
<accession>S9QRD1</accession>
<keyword evidence="5 9" id="KW-0812">Transmembrane</keyword>
<name>S9QRD1_9RHOB</name>
<feature type="domain" description="ABC transmembrane type-1" evidence="10">
    <location>
        <begin position="21"/>
        <end position="211"/>
    </location>
</feature>
<dbReference type="CDD" id="cd06261">
    <property type="entry name" value="TM_PBP2"/>
    <property type="match status" value="1"/>
</dbReference>
<keyword evidence="3 9" id="KW-0813">Transport</keyword>
<feature type="transmembrane region" description="Helical" evidence="9">
    <location>
        <begin position="191"/>
        <end position="213"/>
    </location>
</feature>
<evidence type="ECO:0000256" key="8">
    <source>
        <dbReference type="ARBA" id="ARBA00023136"/>
    </source>
</evidence>
<evidence type="ECO:0000256" key="5">
    <source>
        <dbReference type="ARBA" id="ARBA00022692"/>
    </source>
</evidence>
<dbReference type="NCBIfam" id="TIGR01726">
    <property type="entry name" value="HEQRo_perm_3TM"/>
    <property type="match status" value="1"/>
</dbReference>
<reference evidence="12" key="1">
    <citation type="journal article" date="2014" name="Stand. Genomic Sci.">
        <title>Genome sequence of the exopolysaccharide-producing Salipiger mucosus type strain (DSM 16094(T)), a moderately halophilic member of the Roseobacter clade.</title>
        <authorList>
            <person name="Riedel T."/>
            <person name="Spring S."/>
            <person name="Fiebig A."/>
            <person name="Petersen J."/>
            <person name="Kyrpides N.C."/>
            <person name="Goker M."/>
            <person name="Klenk H.P."/>
        </authorList>
    </citation>
    <scope>NUCLEOTIDE SEQUENCE [LARGE SCALE GENOMIC DNA]</scope>
    <source>
        <strain evidence="12">DSM 16094</strain>
    </source>
</reference>
<evidence type="ECO:0000256" key="6">
    <source>
        <dbReference type="ARBA" id="ARBA00022970"/>
    </source>
</evidence>
<dbReference type="EMBL" id="APVH01000027">
    <property type="protein sequence ID" value="EPX82178.1"/>
    <property type="molecule type" value="Genomic_DNA"/>
</dbReference>
<sequence>MGYEFDWEVIVRMAPRLLPAVWLTVQLYAMAQLLSIVIAVVFSVLDNLWRDKAVAKALRLYSWLFRGLPELVVLLFCFLALPELGLRLSPLVSATIGLAAIASAYEYEVLRGAFLAVPPQQYEAARAMGFRMVPMYRRVILPQVLRVAIPPLLTFACTSLKRTSVASAVAVVEIMGMSKRLIDVLQKPFEIMLIAMTYYICLSSILMGLEYLARRRVAIRTAR</sequence>
<evidence type="ECO:0000256" key="1">
    <source>
        <dbReference type="ARBA" id="ARBA00004429"/>
    </source>
</evidence>
<keyword evidence="6" id="KW-0029">Amino-acid transport</keyword>
<dbReference type="eggNOG" id="COG0765">
    <property type="taxonomic scope" value="Bacteria"/>
</dbReference>
<evidence type="ECO:0000256" key="4">
    <source>
        <dbReference type="ARBA" id="ARBA00022475"/>
    </source>
</evidence>
<evidence type="ECO:0000256" key="2">
    <source>
        <dbReference type="ARBA" id="ARBA00010072"/>
    </source>
</evidence>
<dbReference type="InterPro" id="IPR043429">
    <property type="entry name" value="ArtM/GltK/GlnP/TcyL/YhdX-like"/>
</dbReference>
<dbReference type="SUPFAM" id="SSF161098">
    <property type="entry name" value="MetI-like"/>
    <property type="match status" value="1"/>
</dbReference>
<dbReference type="InterPro" id="IPR010065">
    <property type="entry name" value="AA_ABC_transptr_permease_3TM"/>
</dbReference>
<dbReference type="GO" id="GO:0006865">
    <property type="term" value="P:amino acid transport"/>
    <property type="evidence" value="ECO:0007669"/>
    <property type="project" value="UniProtKB-KW"/>
</dbReference>
<feature type="transmembrane region" description="Helical" evidence="9">
    <location>
        <begin position="63"/>
        <end position="81"/>
    </location>
</feature>
<keyword evidence="12" id="KW-1185">Reference proteome</keyword>
<comment type="subcellular location">
    <subcellularLocation>
        <location evidence="1">Cell inner membrane</location>
        <topology evidence="1">Multi-pass membrane protein</topology>
    </subcellularLocation>
    <subcellularLocation>
        <location evidence="9">Cell membrane</location>
        <topology evidence="9">Multi-pass membrane protein</topology>
    </subcellularLocation>
</comment>
<feature type="transmembrane region" description="Helical" evidence="9">
    <location>
        <begin position="20"/>
        <end position="42"/>
    </location>
</feature>
<keyword evidence="4" id="KW-1003">Cell membrane</keyword>
<dbReference type="PANTHER" id="PTHR30614">
    <property type="entry name" value="MEMBRANE COMPONENT OF AMINO ACID ABC TRANSPORTER"/>
    <property type="match status" value="1"/>
</dbReference>
<dbReference type="PANTHER" id="PTHR30614:SF0">
    <property type="entry name" value="L-CYSTINE TRANSPORT SYSTEM PERMEASE PROTEIN TCYL"/>
    <property type="match status" value="1"/>
</dbReference>
<dbReference type="PROSITE" id="PS50928">
    <property type="entry name" value="ABC_TM1"/>
    <property type="match status" value="1"/>
</dbReference>
<comment type="similarity">
    <text evidence="2">Belongs to the binding-protein-dependent transport system permease family. HisMQ subfamily.</text>
</comment>
<keyword evidence="8 9" id="KW-0472">Membrane</keyword>
<evidence type="ECO:0000313" key="11">
    <source>
        <dbReference type="EMBL" id="EPX82178.1"/>
    </source>
</evidence>
<evidence type="ECO:0000256" key="9">
    <source>
        <dbReference type="RuleBase" id="RU363032"/>
    </source>
</evidence>
<evidence type="ECO:0000256" key="3">
    <source>
        <dbReference type="ARBA" id="ARBA00022448"/>
    </source>
</evidence>
<comment type="caution">
    <text evidence="11">The sequence shown here is derived from an EMBL/GenBank/DDBJ whole genome shotgun (WGS) entry which is preliminary data.</text>
</comment>
<dbReference type="InterPro" id="IPR000515">
    <property type="entry name" value="MetI-like"/>
</dbReference>
<evidence type="ECO:0000313" key="12">
    <source>
        <dbReference type="Proteomes" id="UP000015347"/>
    </source>
</evidence>
<dbReference type="Pfam" id="PF00528">
    <property type="entry name" value="BPD_transp_1"/>
    <property type="match status" value="1"/>
</dbReference>
<dbReference type="Proteomes" id="UP000015347">
    <property type="component" value="Unassembled WGS sequence"/>
</dbReference>